<dbReference type="InterPro" id="IPR003594">
    <property type="entry name" value="HATPase_dom"/>
</dbReference>
<evidence type="ECO:0000313" key="16">
    <source>
        <dbReference type="EMBL" id="SFA43776.1"/>
    </source>
</evidence>
<organism evidence="16 17">
    <name type="scientific">Anoxybacillus pushchinoensis</name>
    <dbReference type="NCBI Taxonomy" id="150248"/>
    <lineage>
        <taxon>Bacteria</taxon>
        <taxon>Bacillati</taxon>
        <taxon>Bacillota</taxon>
        <taxon>Bacilli</taxon>
        <taxon>Bacillales</taxon>
        <taxon>Anoxybacillaceae</taxon>
        <taxon>Anoxybacillus</taxon>
    </lineage>
</organism>
<evidence type="ECO:0000256" key="7">
    <source>
        <dbReference type="ARBA" id="ARBA00022692"/>
    </source>
</evidence>
<evidence type="ECO:0000256" key="8">
    <source>
        <dbReference type="ARBA" id="ARBA00022741"/>
    </source>
</evidence>
<feature type="transmembrane region" description="Helical" evidence="14">
    <location>
        <begin position="74"/>
        <end position="95"/>
    </location>
</feature>
<feature type="transmembrane region" description="Helical" evidence="14">
    <location>
        <begin position="41"/>
        <end position="62"/>
    </location>
</feature>
<keyword evidence="7 14" id="KW-0812">Transmembrane</keyword>
<evidence type="ECO:0000256" key="5">
    <source>
        <dbReference type="ARBA" id="ARBA00022553"/>
    </source>
</evidence>
<feature type="transmembrane region" description="Helical" evidence="14">
    <location>
        <begin position="101"/>
        <end position="122"/>
    </location>
</feature>
<dbReference type="PRINTS" id="PR00344">
    <property type="entry name" value="BCTRLSENSOR"/>
</dbReference>
<evidence type="ECO:0000313" key="17">
    <source>
        <dbReference type="Proteomes" id="UP000198979"/>
    </source>
</evidence>
<evidence type="ECO:0000259" key="15">
    <source>
        <dbReference type="PROSITE" id="PS50109"/>
    </source>
</evidence>
<keyword evidence="8" id="KW-0547">Nucleotide-binding</keyword>
<evidence type="ECO:0000256" key="4">
    <source>
        <dbReference type="ARBA" id="ARBA00022475"/>
    </source>
</evidence>
<dbReference type="SMART" id="SM00387">
    <property type="entry name" value="HATPase_c"/>
    <property type="match status" value="1"/>
</dbReference>
<dbReference type="SUPFAM" id="SSF55874">
    <property type="entry name" value="ATPase domain of HSP90 chaperone/DNA topoisomerase II/histidine kinase"/>
    <property type="match status" value="1"/>
</dbReference>
<keyword evidence="12" id="KW-0902">Two-component regulatory system</keyword>
<proteinExistence type="predicted"/>
<accession>A0A1I0SY93</accession>
<dbReference type="Pfam" id="PF07694">
    <property type="entry name" value="5TM-5TMR_LYT"/>
    <property type="match status" value="1"/>
</dbReference>
<keyword evidence="5" id="KW-0597">Phosphoprotein</keyword>
<dbReference type="InterPro" id="IPR003661">
    <property type="entry name" value="HisK_dim/P_dom"/>
</dbReference>
<dbReference type="RefSeq" id="WP_091701112.1">
    <property type="nucleotide sequence ID" value="NZ_FOJQ01000008.1"/>
</dbReference>
<keyword evidence="9 16" id="KW-0418">Kinase</keyword>
<dbReference type="InterPro" id="IPR036097">
    <property type="entry name" value="HisK_dim/P_sf"/>
</dbReference>
<evidence type="ECO:0000256" key="9">
    <source>
        <dbReference type="ARBA" id="ARBA00022777"/>
    </source>
</evidence>
<comment type="subcellular location">
    <subcellularLocation>
        <location evidence="2">Cell membrane</location>
        <topology evidence="2">Multi-pass membrane protein</topology>
    </subcellularLocation>
</comment>
<feature type="transmembrane region" description="Helical" evidence="14">
    <location>
        <begin position="164"/>
        <end position="183"/>
    </location>
</feature>
<sequence>MTYINEHVLNNLFYMLVSIFFFYFLYDHVRFFQRKKAHQRLLLIACLSVPIILCMKYPIYIAPDCVHDLRQVPFLLGTFYGGWTVSFPLLLILLLARWVMYGYQFITVAVYVMMFVFGSLFSPIFQRLSRKQRLFASAVMTFILAIVATILAIVISDFQVTESYIIHFILVPPFAVSFVVLIVETLREALLVRSKAIKLEKMEVVSQLAASISHEIRNPLTVVKGFLQLMKSKDILAETREQYINIALEELNRACAIIDDYLTFAKPFPEKIEPLDVHHELTKVIDMLRPLANMSGVDIVSALMPAKVSGNAQYFRQCFLNIIKNGIEAIQNVGAVYVHMHVDERTVTIVVRDEGAGMTKEEIARFGEPYFSTKQKGTGLGAMVAVRIIEMMNGTWTIKSEVGSGTTMTVTLPLLLEK</sequence>
<evidence type="ECO:0000256" key="13">
    <source>
        <dbReference type="ARBA" id="ARBA00023136"/>
    </source>
</evidence>
<dbReference type="Gene3D" id="1.10.287.130">
    <property type="match status" value="1"/>
</dbReference>
<evidence type="ECO:0000256" key="12">
    <source>
        <dbReference type="ARBA" id="ARBA00023012"/>
    </source>
</evidence>
<dbReference type="InterPro" id="IPR005467">
    <property type="entry name" value="His_kinase_dom"/>
</dbReference>
<evidence type="ECO:0000256" key="3">
    <source>
        <dbReference type="ARBA" id="ARBA00012438"/>
    </source>
</evidence>
<dbReference type="PROSITE" id="PS50109">
    <property type="entry name" value="HIS_KIN"/>
    <property type="match status" value="1"/>
</dbReference>
<protein>
    <recommendedName>
        <fullName evidence="3">histidine kinase</fullName>
        <ecNumber evidence="3">2.7.13.3</ecNumber>
    </recommendedName>
</protein>
<gene>
    <name evidence="16" type="ORF">SAMN05216169_100832</name>
</gene>
<keyword evidence="17" id="KW-1185">Reference proteome</keyword>
<dbReference type="GO" id="GO:0000155">
    <property type="term" value="F:phosphorelay sensor kinase activity"/>
    <property type="evidence" value="ECO:0007669"/>
    <property type="project" value="InterPro"/>
</dbReference>
<dbReference type="GO" id="GO:0071555">
    <property type="term" value="P:cell wall organization"/>
    <property type="evidence" value="ECO:0007669"/>
    <property type="project" value="InterPro"/>
</dbReference>
<dbReference type="STRING" id="150248.SAMN05216169_100832"/>
<dbReference type="SUPFAM" id="SSF47384">
    <property type="entry name" value="Homodimeric domain of signal transducing histidine kinase"/>
    <property type="match status" value="1"/>
</dbReference>
<dbReference type="GO" id="GO:0005524">
    <property type="term" value="F:ATP binding"/>
    <property type="evidence" value="ECO:0007669"/>
    <property type="project" value="UniProtKB-KW"/>
</dbReference>
<evidence type="ECO:0000256" key="10">
    <source>
        <dbReference type="ARBA" id="ARBA00022840"/>
    </source>
</evidence>
<name>A0A1I0SY93_9BACL</name>
<dbReference type="InterPro" id="IPR004358">
    <property type="entry name" value="Sig_transdc_His_kin-like_C"/>
</dbReference>
<dbReference type="EC" id="2.7.13.3" evidence="3"/>
<keyword evidence="10" id="KW-0067">ATP-binding</keyword>
<keyword evidence="6" id="KW-0808">Transferase</keyword>
<dbReference type="InterPro" id="IPR036890">
    <property type="entry name" value="HATPase_C_sf"/>
</dbReference>
<feature type="transmembrane region" description="Helical" evidence="14">
    <location>
        <begin position="12"/>
        <end position="29"/>
    </location>
</feature>
<dbReference type="Gene3D" id="3.30.565.10">
    <property type="entry name" value="Histidine kinase-like ATPase, C-terminal domain"/>
    <property type="match status" value="1"/>
</dbReference>
<keyword evidence="13 14" id="KW-0472">Membrane</keyword>
<evidence type="ECO:0000256" key="2">
    <source>
        <dbReference type="ARBA" id="ARBA00004651"/>
    </source>
</evidence>
<comment type="catalytic activity">
    <reaction evidence="1">
        <text>ATP + protein L-histidine = ADP + protein N-phospho-L-histidine.</text>
        <dbReference type="EC" id="2.7.13.3"/>
    </reaction>
</comment>
<dbReference type="EMBL" id="FOJQ01000008">
    <property type="protein sequence ID" value="SFA43776.1"/>
    <property type="molecule type" value="Genomic_DNA"/>
</dbReference>
<feature type="domain" description="Histidine kinase" evidence="15">
    <location>
        <begin position="211"/>
        <end position="416"/>
    </location>
</feature>
<evidence type="ECO:0000256" key="11">
    <source>
        <dbReference type="ARBA" id="ARBA00022989"/>
    </source>
</evidence>
<dbReference type="CDD" id="cd00082">
    <property type="entry name" value="HisKA"/>
    <property type="match status" value="1"/>
</dbReference>
<dbReference type="AlphaFoldDB" id="A0A1I0SY93"/>
<keyword evidence="4" id="KW-1003">Cell membrane</keyword>
<evidence type="ECO:0000256" key="1">
    <source>
        <dbReference type="ARBA" id="ARBA00000085"/>
    </source>
</evidence>
<dbReference type="SMART" id="SM00388">
    <property type="entry name" value="HisKA"/>
    <property type="match status" value="1"/>
</dbReference>
<dbReference type="InterPro" id="IPR011620">
    <property type="entry name" value="Sig_transdc_His_kinase_LytS_TM"/>
</dbReference>
<reference evidence="17" key="1">
    <citation type="submission" date="2016-10" db="EMBL/GenBank/DDBJ databases">
        <authorList>
            <person name="Varghese N."/>
            <person name="Submissions S."/>
        </authorList>
    </citation>
    <scope>NUCLEOTIDE SEQUENCE [LARGE SCALE GENOMIC DNA]</scope>
    <source>
        <strain evidence="17">K1</strain>
    </source>
</reference>
<dbReference type="OrthoDB" id="9815750at2"/>
<evidence type="ECO:0000256" key="6">
    <source>
        <dbReference type="ARBA" id="ARBA00022679"/>
    </source>
</evidence>
<dbReference type="GO" id="GO:0005886">
    <property type="term" value="C:plasma membrane"/>
    <property type="evidence" value="ECO:0007669"/>
    <property type="project" value="UniProtKB-SubCell"/>
</dbReference>
<dbReference type="Proteomes" id="UP000198979">
    <property type="component" value="Unassembled WGS sequence"/>
</dbReference>
<evidence type="ECO:0000256" key="14">
    <source>
        <dbReference type="SAM" id="Phobius"/>
    </source>
</evidence>
<dbReference type="PANTHER" id="PTHR43065">
    <property type="entry name" value="SENSOR HISTIDINE KINASE"/>
    <property type="match status" value="1"/>
</dbReference>
<keyword evidence="11 14" id="KW-1133">Transmembrane helix</keyword>
<dbReference type="Pfam" id="PF02518">
    <property type="entry name" value="HATPase_c"/>
    <property type="match status" value="1"/>
</dbReference>
<feature type="transmembrane region" description="Helical" evidence="14">
    <location>
        <begin position="134"/>
        <end position="158"/>
    </location>
</feature>
<dbReference type="PANTHER" id="PTHR43065:SF46">
    <property type="entry name" value="C4-DICARBOXYLATE TRANSPORT SENSOR PROTEIN DCTB"/>
    <property type="match status" value="1"/>
</dbReference>
<dbReference type="Pfam" id="PF00512">
    <property type="entry name" value="HisKA"/>
    <property type="match status" value="1"/>
</dbReference>